<sequence>MADAVSNAGKPRGRPFKPGNNANPAGRPKGTRNKLSENFVAALYADFEEHGIRAIQEMRAEKPGDYVKVVASLIPAQFQQVDEDGKVQTLGVIALPVKGSK</sequence>
<protein>
    <recommendedName>
        <fullName evidence="4">DUF5681 domain-containing protein</fullName>
    </recommendedName>
</protein>
<reference evidence="2 3" key="1">
    <citation type="submission" date="2022-06" db="EMBL/GenBank/DDBJ databases">
        <title>Whole-genome of Asaia lannensis strain LMG 27011T.</title>
        <authorList>
            <person name="Sombolestani A."/>
        </authorList>
    </citation>
    <scope>NUCLEOTIDE SEQUENCE [LARGE SCALE GENOMIC DNA]</scope>
    <source>
        <strain evidence="2 3">NBRC 102526</strain>
    </source>
</reference>
<feature type="region of interest" description="Disordered" evidence="1">
    <location>
        <begin position="1"/>
        <end position="34"/>
    </location>
</feature>
<dbReference type="RefSeq" id="WP_252849726.1">
    <property type="nucleotide sequence ID" value="NZ_BAPW01000047.1"/>
</dbReference>
<evidence type="ECO:0000256" key="1">
    <source>
        <dbReference type="SAM" id="MobiDB-lite"/>
    </source>
</evidence>
<dbReference type="EMBL" id="JAMXQU010000009">
    <property type="protein sequence ID" value="MCO6160666.1"/>
    <property type="molecule type" value="Genomic_DNA"/>
</dbReference>
<accession>A0ABT1CJ86</accession>
<gene>
    <name evidence="2" type="ORF">NF685_11555</name>
</gene>
<evidence type="ECO:0008006" key="4">
    <source>
        <dbReference type="Google" id="ProtNLM"/>
    </source>
</evidence>
<comment type="caution">
    <text evidence="2">The sequence shown here is derived from an EMBL/GenBank/DDBJ whole genome shotgun (WGS) entry which is preliminary data.</text>
</comment>
<evidence type="ECO:0000313" key="2">
    <source>
        <dbReference type="EMBL" id="MCO6160666.1"/>
    </source>
</evidence>
<evidence type="ECO:0000313" key="3">
    <source>
        <dbReference type="Proteomes" id="UP001523401"/>
    </source>
</evidence>
<name>A0ABT1CJ86_9PROT</name>
<keyword evidence="3" id="KW-1185">Reference proteome</keyword>
<organism evidence="2 3">
    <name type="scientific">Asaia lannensis NBRC 102526</name>
    <dbReference type="NCBI Taxonomy" id="1307926"/>
    <lineage>
        <taxon>Bacteria</taxon>
        <taxon>Pseudomonadati</taxon>
        <taxon>Pseudomonadota</taxon>
        <taxon>Alphaproteobacteria</taxon>
        <taxon>Acetobacterales</taxon>
        <taxon>Acetobacteraceae</taxon>
        <taxon>Asaia</taxon>
    </lineage>
</organism>
<proteinExistence type="predicted"/>
<dbReference type="Proteomes" id="UP001523401">
    <property type="component" value="Unassembled WGS sequence"/>
</dbReference>